<sequence length="148" mass="16497">MKVILLKKVKGLGEKYDIKEVADCYARNFLLPQKLAETATSDRVKVLNERKGKETTDAQKDLEKTEAFAEKLEMLEIIVKAKAQEDGTLFGSVSAKEIVTALKKHNVTIDEKQIVIKSPIKKIGDHEVTINLSHGLEAPVVVTVEREV</sequence>
<comment type="function">
    <text evidence="7">Binds to the 23S rRNA.</text>
</comment>
<dbReference type="GO" id="GO:0003735">
    <property type="term" value="F:structural constituent of ribosome"/>
    <property type="evidence" value="ECO:0007669"/>
    <property type="project" value="InterPro"/>
</dbReference>
<dbReference type="Proteomes" id="UP000178249">
    <property type="component" value="Unassembled WGS sequence"/>
</dbReference>
<dbReference type="InterPro" id="IPR036791">
    <property type="entry name" value="Ribosomal_bL9_C_sf"/>
</dbReference>
<dbReference type="GO" id="GO:0019843">
    <property type="term" value="F:rRNA binding"/>
    <property type="evidence" value="ECO:0007669"/>
    <property type="project" value="UniProtKB-UniRule"/>
</dbReference>
<protein>
    <recommendedName>
        <fullName evidence="6 7">Large ribosomal subunit protein bL9</fullName>
    </recommendedName>
</protein>
<feature type="domain" description="Large ribosomal subunit protein bL9 C-terminal" evidence="9">
    <location>
        <begin position="64"/>
        <end position="145"/>
    </location>
</feature>
<dbReference type="Pfam" id="PF01281">
    <property type="entry name" value="Ribosomal_L9_N"/>
    <property type="match status" value="1"/>
</dbReference>
<evidence type="ECO:0000256" key="3">
    <source>
        <dbReference type="ARBA" id="ARBA00022884"/>
    </source>
</evidence>
<feature type="domain" description="Ribosomal protein L9" evidence="8">
    <location>
        <begin position="1"/>
        <end position="46"/>
    </location>
</feature>
<dbReference type="Pfam" id="PF03948">
    <property type="entry name" value="Ribosomal_L9_C"/>
    <property type="match status" value="1"/>
</dbReference>
<evidence type="ECO:0000256" key="4">
    <source>
        <dbReference type="ARBA" id="ARBA00022980"/>
    </source>
</evidence>
<organism evidence="10 11">
    <name type="scientific">Candidatus Kaiserbacteria bacterium RIFCSPHIGHO2_01_FULL_48_10</name>
    <dbReference type="NCBI Taxonomy" id="1798476"/>
    <lineage>
        <taxon>Bacteria</taxon>
        <taxon>Candidatus Kaiseribacteriota</taxon>
    </lineage>
</organism>
<comment type="similarity">
    <text evidence="1 7">Belongs to the bacterial ribosomal protein bL9 family.</text>
</comment>
<gene>
    <name evidence="7" type="primary">rplI</name>
    <name evidence="10" type="ORF">A2841_01985</name>
</gene>
<dbReference type="GO" id="GO:0006412">
    <property type="term" value="P:translation"/>
    <property type="evidence" value="ECO:0007669"/>
    <property type="project" value="UniProtKB-UniRule"/>
</dbReference>
<keyword evidence="3 7" id="KW-0694">RNA-binding</keyword>
<dbReference type="EMBL" id="MFKP01000003">
    <property type="protein sequence ID" value="OGG44732.1"/>
    <property type="molecule type" value="Genomic_DNA"/>
</dbReference>
<dbReference type="InterPro" id="IPR020069">
    <property type="entry name" value="Ribosomal_bL9_C"/>
</dbReference>
<dbReference type="AlphaFoldDB" id="A0A1F6C6L3"/>
<keyword evidence="2 7" id="KW-0699">rRNA-binding</keyword>
<dbReference type="Gene3D" id="3.40.5.10">
    <property type="entry name" value="Ribosomal protein L9, N-terminal domain"/>
    <property type="match status" value="1"/>
</dbReference>
<dbReference type="InterPro" id="IPR020594">
    <property type="entry name" value="Ribosomal_bL9_bac/chp"/>
</dbReference>
<evidence type="ECO:0000256" key="1">
    <source>
        <dbReference type="ARBA" id="ARBA00010605"/>
    </source>
</evidence>
<dbReference type="NCBIfam" id="TIGR00158">
    <property type="entry name" value="L9"/>
    <property type="match status" value="1"/>
</dbReference>
<evidence type="ECO:0000256" key="2">
    <source>
        <dbReference type="ARBA" id="ARBA00022730"/>
    </source>
</evidence>
<evidence type="ECO:0000259" key="9">
    <source>
        <dbReference type="Pfam" id="PF03948"/>
    </source>
</evidence>
<dbReference type="InterPro" id="IPR009027">
    <property type="entry name" value="Ribosomal_bL9/RNase_H1_N"/>
</dbReference>
<evidence type="ECO:0000256" key="7">
    <source>
        <dbReference type="HAMAP-Rule" id="MF_00503"/>
    </source>
</evidence>
<dbReference type="InterPro" id="IPR036935">
    <property type="entry name" value="Ribosomal_bL9_N_sf"/>
</dbReference>
<keyword evidence="5 7" id="KW-0687">Ribonucleoprotein</keyword>
<dbReference type="PANTHER" id="PTHR21368">
    <property type="entry name" value="50S RIBOSOMAL PROTEIN L9"/>
    <property type="match status" value="1"/>
</dbReference>
<reference evidence="10 11" key="1">
    <citation type="journal article" date="2016" name="Nat. Commun.">
        <title>Thousands of microbial genomes shed light on interconnected biogeochemical processes in an aquifer system.</title>
        <authorList>
            <person name="Anantharaman K."/>
            <person name="Brown C.T."/>
            <person name="Hug L.A."/>
            <person name="Sharon I."/>
            <person name="Castelle C.J."/>
            <person name="Probst A.J."/>
            <person name="Thomas B.C."/>
            <person name="Singh A."/>
            <person name="Wilkins M.J."/>
            <person name="Karaoz U."/>
            <person name="Brodie E.L."/>
            <person name="Williams K.H."/>
            <person name="Hubbard S.S."/>
            <person name="Banfield J.F."/>
        </authorList>
    </citation>
    <scope>NUCLEOTIDE SEQUENCE [LARGE SCALE GENOMIC DNA]</scope>
</reference>
<dbReference type="InterPro" id="IPR000244">
    <property type="entry name" value="Ribosomal_bL9"/>
</dbReference>
<evidence type="ECO:0000259" key="8">
    <source>
        <dbReference type="Pfam" id="PF01281"/>
    </source>
</evidence>
<dbReference type="InterPro" id="IPR020070">
    <property type="entry name" value="Ribosomal_bL9_N"/>
</dbReference>
<evidence type="ECO:0000256" key="6">
    <source>
        <dbReference type="ARBA" id="ARBA00035292"/>
    </source>
</evidence>
<dbReference type="Gene3D" id="3.10.430.100">
    <property type="entry name" value="Ribosomal protein L9, C-terminal domain"/>
    <property type="match status" value="1"/>
</dbReference>
<dbReference type="SUPFAM" id="SSF55653">
    <property type="entry name" value="Ribosomal protein L9 C-domain"/>
    <property type="match status" value="1"/>
</dbReference>
<dbReference type="SUPFAM" id="SSF55658">
    <property type="entry name" value="L9 N-domain-like"/>
    <property type="match status" value="1"/>
</dbReference>
<accession>A0A1F6C6L3</accession>
<proteinExistence type="inferred from homology"/>
<name>A0A1F6C6L3_9BACT</name>
<evidence type="ECO:0000256" key="5">
    <source>
        <dbReference type="ARBA" id="ARBA00023274"/>
    </source>
</evidence>
<keyword evidence="4 7" id="KW-0689">Ribosomal protein</keyword>
<dbReference type="HAMAP" id="MF_00503">
    <property type="entry name" value="Ribosomal_bL9"/>
    <property type="match status" value="1"/>
</dbReference>
<evidence type="ECO:0000313" key="10">
    <source>
        <dbReference type="EMBL" id="OGG44732.1"/>
    </source>
</evidence>
<comment type="caution">
    <text evidence="10">The sequence shown here is derived from an EMBL/GenBank/DDBJ whole genome shotgun (WGS) entry which is preliminary data.</text>
</comment>
<dbReference type="GO" id="GO:0005840">
    <property type="term" value="C:ribosome"/>
    <property type="evidence" value="ECO:0007669"/>
    <property type="project" value="UniProtKB-KW"/>
</dbReference>
<evidence type="ECO:0000313" key="11">
    <source>
        <dbReference type="Proteomes" id="UP000178249"/>
    </source>
</evidence>
<dbReference type="GO" id="GO:1990904">
    <property type="term" value="C:ribonucleoprotein complex"/>
    <property type="evidence" value="ECO:0007669"/>
    <property type="project" value="UniProtKB-KW"/>
</dbReference>